<keyword evidence="2 4" id="KW-0862">Zinc</keyword>
<feature type="domain" description="LIM zinc-binding" evidence="5">
    <location>
        <begin position="22"/>
        <end position="82"/>
    </location>
</feature>
<dbReference type="EMBL" id="LUCH01002981">
    <property type="protein sequence ID" value="KAF5400700.1"/>
    <property type="molecule type" value="Genomic_DNA"/>
</dbReference>
<dbReference type="CDD" id="cd08368">
    <property type="entry name" value="LIM"/>
    <property type="match status" value="1"/>
</dbReference>
<dbReference type="PROSITE" id="PS50023">
    <property type="entry name" value="LIM_DOMAIN_2"/>
    <property type="match status" value="1"/>
</dbReference>
<keyword evidence="1 4" id="KW-0479">Metal-binding</keyword>
<evidence type="ECO:0000256" key="2">
    <source>
        <dbReference type="ARBA" id="ARBA00022833"/>
    </source>
</evidence>
<reference evidence="6" key="1">
    <citation type="submission" date="2019-05" db="EMBL/GenBank/DDBJ databases">
        <title>Annotation for the trematode Paragonimus heterotremus.</title>
        <authorList>
            <person name="Choi Y.-J."/>
        </authorList>
    </citation>
    <scope>NUCLEOTIDE SEQUENCE</scope>
    <source>
        <strain evidence="6">LC</strain>
    </source>
</reference>
<protein>
    <recommendedName>
        <fullName evidence="5">LIM zinc-binding domain-containing protein</fullName>
    </recommendedName>
</protein>
<name>A0A8J4SZN4_9TREM</name>
<evidence type="ECO:0000259" key="5">
    <source>
        <dbReference type="PROSITE" id="PS50023"/>
    </source>
</evidence>
<dbReference type="Proteomes" id="UP000748531">
    <property type="component" value="Unassembled WGS sequence"/>
</dbReference>
<organism evidence="6 7">
    <name type="scientific">Paragonimus heterotremus</name>
    <dbReference type="NCBI Taxonomy" id="100268"/>
    <lineage>
        <taxon>Eukaryota</taxon>
        <taxon>Metazoa</taxon>
        <taxon>Spiralia</taxon>
        <taxon>Lophotrochozoa</taxon>
        <taxon>Platyhelminthes</taxon>
        <taxon>Trematoda</taxon>
        <taxon>Digenea</taxon>
        <taxon>Plagiorchiida</taxon>
        <taxon>Troglotremata</taxon>
        <taxon>Troglotrematidae</taxon>
        <taxon>Paragonimus</taxon>
    </lineage>
</organism>
<evidence type="ECO:0000256" key="1">
    <source>
        <dbReference type="ARBA" id="ARBA00022723"/>
    </source>
</evidence>
<dbReference type="Gene3D" id="2.10.110.10">
    <property type="entry name" value="Cysteine Rich Protein"/>
    <property type="match status" value="1"/>
</dbReference>
<dbReference type="OrthoDB" id="1112565at2759"/>
<keyword evidence="3 4" id="KW-0440">LIM domain</keyword>
<sequence length="92" mass="10328">MCSKLCGSVTLTYENEPIRFIGKCSVCERPIQPTNCLLLGGRLYHYECVRCSVCCRRLGRYSVRELNGRAYCPEDYANTVACSGQFSVDNSV</sequence>
<comment type="caution">
    <text evidence="6">The sequence shown here is derived from an EMBL/GenBank/DDBJ whole genome shotgun (WGS) entry which is preliminary data.</text>
</comment>
<dbReference type="GO" id="GO:0046872">
    <property type="term" value="F:metal ion binding"/>
    <property type="evidence" value="ECO:0007669"/>
    <property type="project" value="UniProtKB-KW"/>
</dbReference>
<evidence type="ECO:0000313" key="6">
    <source>
        <dbReference type="EMBL" id="KAF5400700.1"/>
    </source>
</evidence>
<proteinExistence type="predicted"/>
<evidence type="ECO:0000313" key="7">
    <source>
        <dbReference type="Proteomes" id="UP000748531"/>
    </source>
</evidence>
<keyword evidence="7" id="KW-1185">Reference proteome</keyword>
<accession>A0A8J4SZN4</accession>
<dbReference type="SUPFAM" id="SSF57716">
    <property type="entry name" value="Glucocorticoid receptor-like (DNA-binding domain)"/>
    <property type="match status" value="1"/>
</dbReference>
<evidence type="ECO:0000256" key="3">
    <source>
        <dbReference type="ARBA" id="ARBA00023038"/>
    </source>
</evidence>
<evidence type="ECO:0000256" key="4">
    <source>
        <dbReference type="PROSITE-ProRule" id="PRU00125"/>
    </source>
</evidence>
<dbReference type="Pfam" id="PF00412">
    <property type="entry name" value="LIM"/>
    <property type="match status" value="1"/>
</dbReference>
<gene>
    <name evidence="6" type="ORF">PHET_06150</name>
</gene>
<dbReference type="AlphaFoldDB" id="A0A8J4SZN4"/>
<dbReference type="InterPro" id="IPR001781">
    <property type="entry name" value="Znf_LIM"/>
</dbReference>
<dbReference type="PROSITE" id="PS00478">
    <property type="entry name" value="LIM_DOMAIN_1"/>
    <property type="match status" value="1"/>
</dbReference>
<dbReference type="SMART" id="SM00132">
    <property type="entry name" value="LIM"/>
    <property type="match status" value="1"/>
</dbReference>